<accession>A0A562SZ21</accession>
<keyword evidence="2" id="KW-1185">Reference proteome</keyword>
<protein>
    <submittedName>
        <fullName evidence="1">Uncharacterized protein</fullName>
    </submittedName>
</protein>
<dbReference type="AlphaFoldDB" id="A0A562SZ21"/>
<dbReference type="RefSeq" id="WP_145716471.1">
    <property type="nucleotide sequence ID" value="NZ_BAAAFY010000005.1"/>
</dbReference>
<organism evidence="1 2">
    <name type="scientific">Chitinophaga japonensis</name>
    <name type="common">Flexibacter japonensis</name>
    <dbReference type="NCBI Taxonomy" id="104662"/>
    <lineage>
        <taxon>Bacteria</taxon>
        <taxon>Pseudomonadati</taxon>
        <taxon>Bacteroidota</taxon>
        <taxon>Chitinophagia</taxon>
        <taxon>Chitinophagales</taxon>
        <taxon>Chitinophagaceae</taxon>
        <taxon>Chitinophaga</taxon>
    </lineage>
</organism>
<sequence length="60" mass="6515">MKAVTALIHERSAAKAQNNRYIESFPAFSELATRKILLGNGVAKEIRDDGELVALGYLPG</sequence>
<evidence type="ECO:0000313" key="2">
    <source>
        <dbReference type="Proteomes" id="UP000316778"/>
    </source>
</evidence>
<evidence type="ECO:0000313" key="1">
    <source>
        <dbReference type="EMBL" id="TWI86559.1"/>
    </source>
</evidence>
<reference evidence="1 2" key="1">
    <citation type="journal article" date="2013" name="Stand. Genomic Sci.">
        <title>Genomic Encyclopedia of Type Strains, Phase I: The one thousand microbial genomes (KMG-I) project.</title>
        <authorList>
            <person name="Kyrpides N.C."/>
            <person name="Woyke T."/>
            <person name="Eisen J.A."/>
            <person name="Garrity G."/>
            <person name="Lilburn T.G."/>
            <person name="Beck B.J."/>
            <person name="Whitman W.B."/>
            <person name="Hugenholtz P."/>
            <person name="Klenk H.P."/>
        </authorList>
    </citation>
    <scope>NUCLEOTIDE SEQUENCE [LARGE SCALE GENOMIC DNA]</scope>
    <source>
        <strain evidence="1 2">DSM 13484</strain>
    </source>
</reference>
<proteinExistence type="predicted"/>
<dbReference type="Proteomes" id="UP000316778">
    <property type="component" value="Unassembled WGS sequence"/>
</dbReference>
<gene>
    <name evidence="1" type="ORF">LX66_3818</name>
</gene>
<comment type="caution">
    <text evidence="1">The sequence shown here is derived from an EMBL/GenBank/DDBJ whole genome shotgun (WGS) entry which is preliminary data.</text>
</comment>
<name>A0A562SZ21_CHIJA</name>
<dbReference type="EMBL" id="VLLG01000004">
    <property type="protein sequence ID" value="TWI86559.1"/>
    <property type="molecule type" value="Genomic_DNA"/>
</dbReference>